<dbReference type="Proteomes" id="UP000299102">
    <property type="component" value="Unassembled WGS sequence"/>
</dbReference>
<keyword evidence="7" id="KW-1185">Reference proteome</keyword>
<evidence type="ECO:0008006" key="8">
    <source>
        <dbReference type="Google" id="ProtNLM"/>
    </source>
</evidence>
<dbReference type="InterPro" id="IPR013604">
    <property type="entry name" value="7TM_chemorcpt"/>
</dbReference>
<name>A0A4C1ZKU7_EUMVA</name>
<dbReference type="GO" id="GO:0050909">
    <property type="term" value="P:sensory perception of taste"/>
    <property type="evidence" value="ECO:0007669"/>
    <property type="project" value="InterPro"/>
</dbReference>
<dbReference type="OrthoDB" id="7477935at2759"/>
<dbReference type="EMBL" id="BGZK01001839">
    <property type="protein sequence ID" value="GBP87165.1"/>
    <property type="molecule type" value="Genomic_DNA"/>
</dbReference>
<sequence>MVVAFLENIYAIFLTSLPGVIAVMTESRVDHIKLVLTRELYLSKDAKEAANIRKFLQLINLRPFSLRICRFVPVDMSLPVGLLNLCTTYLITLAQFPH</sequence>
<organism evidence="6 7">
    <name type="scientific">Eumeta variegata</name>
    <name type="common">Bagworm moth</name>
    <name type="synonym">Eumeta japonica</name>
    <dbReference type="NCBI Taxonomy" id="151549"/>
    <lineage>
        <taxon>Eukaryota</taxon>
        <taxon>Metazoa</taxon>
        <taxon>Ecdysozoa</taxon>
        <taxon>Arthropoda</taxon>
        <taxon>Hexapoda</taxon>
        <taxon>Insecta</taxon>
        <taxon>Pterygota</taxon>
        <taxon>Neoptera</taxon>
        <taxon>Endopterygota</taxon>
        <taxon>Lepidoptera</taxon>
        <taxon>Glossata</taxon>
        <taxon>Ditrysia</taxon>
        <taxon>Tineoidea</taxon>
        <taxon>Psychidae</taxon>
        <taxon>Oiketicinae</taxon>
        <taxon>Eumeta</taxon>
    </lineage>
</organism>
<comment type="caution">
    <text evidence="6">The sequence shown here is derived from an EMBL/GenBank/DDBJ whole genome shotgun (WGS) entry which is preliminary data.</text>
</comment>
<keyword evidence="3" id="KW-0812">Transmembrane</keyword>
<dbReference type="Pfam" id="PF08395">
    <property type="entry name" value="7tm_7"/>
    <property type="match status" value="1"/>
</dbReference>
<evidence type="ECO:0000313" key="6">
    <source>
        <dbReference type="EMBL" id="GBP87165.1"/>
    </source>
</evidence>
<keyword evidence="4" id="KW-1133">Transmembrane helix</keyword>
<evidence type="ECO:0000256" key="3">
    <source>
        <dbReference type="ARBA" id="ARBA00022692"/>
    </source>
</evidence>
<proteinExistence type="predicted"/>
<reference evidence="6 7" key="1">
    <citation type="journal article" date="2019" name="Commun. Biol.">
        <title>The bagworm genome reveals a unique fibroin gene that provides high tensile strength.</title>
        <authorList>
            <person name="Kono N."/>
            <person name="Nakamura H."/>
            <person name="Ohtoshi R."/>
            <person name="Tomita M."/>
            <person name="Numata K."/>
            <person name="Arakawa K."/>
        </authorList>
    </citation>
    <scope>NUCLEOTIDE SEQUENCE [LARGE SCALE GENOMIC DNA]</scope>
</reference>
<accession>A0A4C1ZKU7</accession>
<evidence type="ECO:0000256" key="1">
    <source>
        <dbReference type="ARBA" id="ARBA00004651"/>
    </source>
</evidence>
<gene>
    <name evidence="6" type="ORF">EVAR_62634_1</name>
</gene>
<keyword evidence="2" id="KW-1003">Cell membrane</keyword>
<dbReference type="AlphaFoldDB" id="A0A4C1ZKU7"/>
<evidence type="ECO:0000256" key="5">
    <source>
        <dbReference type="ARBA" id="ARBA00023136"/>
    </source>
</evidence>
<evidence type="ECO:0000256" key="4">
    <source>
        <dbReference type="ARBA" id="ARBA00022989"/>
    </source>
</evidence>
<comment type="subcellular location">
    <subcellularLocation>
        <location evidence="1">Cell membrane</location>
        <topology evidence="1">Multi-pass membrane protein</topology>
    </subcellularLocation>
</comment>
<evidence type="ECO:0000256" key="2">
    <source>
        <dbReference type="ARBA" id="ARBA00022475"/>
    </source>
</evidence>
<dbReference type="GO" id="GO:0005886">
    <property type="term" value="C:plasma membrane"/>
    <property type="evidence" value="ECO:0007669"/>
    <property type="project" value="UniProtKB-SubCell"/>
</dbReference>
<evidence type="ECO:0000313" key="7">
    <source>
        <dbReference type="Proteomes" id="UP000299102"/>
    </source>
</evidence>
<keyword evidence="5" id="KW-0472">Membrane</keyword>
<protein>
    <recommendedName>
        <fullName evidence="8">Gustatory receptor</fullName>
    </recommendedName>
</protein>